<reference evidence="2 3" key="1">
    <citation type="journal article" date="2016" name="Proc. Natl. Acad. Sci. U.S.A.">
        <title>Comparative genomics of biotechnologically important yeasts.</title>
        <authorList>
            <person name="Riley R."/>
            <person name="Haridas S."/>
            <person name="Wolfe K.H."/>
            <person name="Lopes M.R."/>
            <person name="Hittinger C.T."/>
            <person name="Goeker M."/>
            <person name="Salamov A.A."/>
            <person name="Wisecaver J.H."/>
            <person name="Long T.M."/>
            <person name="Calvey C.H."/>
            <person name="Aerts A.L."/>
            <person name="Barry K.W."/>
            <person name="Choi C."/>
            <person name="Clum A."/>
            <person name="Coughlan A.Y."/>
            <person name="Deshpande S."/>
            <person name="Douglass A.P."/>
            <person name="Hanson S.J."/>
            <person name="Klenk H.-P."/>
            <person name="LaButti K.M."/>
            <person name="Lapidus A."/>
            <person name="Lindquist E.A."/>
            <person name="Lipzen A.M."/>
            <person name="Meier-Kolthoff J.P."/>
            <person name="Ohm R.A."/>
            <person name="Otillar R.P."/>
            <person name="Pangilinan J.L."/>
            <person name="Peng Y."/>
            <person name="Rokas A."/>
            <person name="Rosa C.A."/>
            <person name="Scheuner C."/>
            <person name="Sibirny A.A."/>
            <person name="Slot J.C."/>
            <person name="Stielow J.B."/>
            <person name="Sun H."/>
            <person name="Kurtzman C.P."/>
            <person name="Blackwell M."/>
            <person name="Grigoriev I.V."/>
            <person name="Jeffries T.W."/>
        </authorList>
    </citation>
    <scope>NUCLEOTIDE SEQUENCE [LARGE SCALE GENOMIC DNA]</scope>
    <source>
        <strain evidence="2 3">DSM 6958</strain>
    </source>
</reference>
<gene>
    <name evidence="2" type="ORF">NADFUDRAFT_82488</name>
</gene>
<sequence length="332" mass="37567">MVLHNSKWDRKAKRKYLKKHDLKPEDVARGKTNGNMGSSVGLNKTPTPTRKDNNLTHSKSSDSGSEKDTELDNNSDSRVGDALLNEEKKGNGSDSDEGLNGDDRYSRRKPLTSNSWRYAEPEIDPYLERSESEPEPDYAHMKAREFQVPDSLLKNGKHSRTTKHTSEFNDYDSGFEFNDGSSDDEVTDNKNNRGYGKRLDLNEEDLEYQKRTGRLKNNIQVMDDVETFQKLKAKIARAKAANEIKEKFGKSVYDRGIGTVQENKRLDEAGEADIDSFLSEIEQNDPRKNAQFLDDENGDAFLTSVLKSNTEKEQSIKTKVADSEAWLDGLLG</sequence>
<feature type="region of interest" description="Disordered" evidence="1">
    <location>
        <begin position="1"/>
        <end position="198"/>
    </location>
</feature>
<organism evidence="2 3">
    <name type="scientific">Nadsonia fulvescens var. elongata DSM 6958</name>
    <dbReference type="NCBI Taxonomy" id="857566"/>
    <lineage>
        <taxon>Eukaryota</taxon>
        <taxon>Fungi</taxon>
        <taxon>Dikarya</taxon>
        <taxon>Ascomycota</taxon>
        <taxon>Saccharomycotina</taxon>
        <taxon>Dipodascomycetes</taxon>
        <taxon>Dipodascales</taxon>
        <taxon>Dipodascales incertae sedis</taxon>
        <taxon>Nadsonia</taxon>
    </lineage>
</organism>
<keyword evidence="3" id="KW-1185">Reference proteome</keyword>
<accession>A0A1E3PN97</accession>
<evidence type="ECO:0000256" key="1">
    <source>
        <dbReference type="SAM" id="MobiDB-lite"/>
    </source>
</evidence>
<name>A0A1E3PN97_9ASCO</name>
<dbReference type="EMBL" id="KV454408">
    <property type="protein sequence ID" value="ODQ66770.1"/>
    <property type="molecule type" value="Genomic_DNA"/>
</dbReference>
<feature type="compositionally biased region" description="Basic and acidic residues" evidence="1">
    <location>
        <begin position="187"/>
        <end position="198"/>
    </location>
</feature>
<feature type="compositionally biased region" description="Polar residues" evidence="1">
    <location>
        <begin position="32"/>
        <end position="48"/>
    </location>
</feature>
<protein>
    <submittedName>
        <fullName evidence="2">Uncharacterized protein</fullName>
    </submittedName>
</protein>
<dbReference type="Proteomes" id="UP000095009">
    <property type="component" value="Unassembled WGS sequence"/>
</dbReference>
<proteinExistence type="predicted"/>
<feature type="compositionally biased region" description="Basic and acidic residues" evidence="1">
    <location>
        <begin position="126"/>
        <end position="147"/>
    </location>
</feature>
<dbReference type="OrthoDB" id="4097069at2759"/>
<dbReference type="AlphaFoldDB" id="A0A1E3PN97"/>
<evidence type="ECO:0000313" key="3">
    <source>
        <dbReference type="Proteomes" id="UP000095009"/>
    </source>
</evidence>
<feature type="compositionally biased region" description="Basic residues" evidence="1">
    <location>
        <begin position="10"/>
        <end position="21"/>
    </location>
</feature>
<evidence type="ECO:0000313" key="2">
    <source>
        <dbReference type="EMBL" id="ODQ66770.1"/>
    </source>
</evidence>